<gene>
    <name evidence="12" type="ORF">UFOPK1807_00889</name>
</gene>
<dbReference type="CDD" id="cd15242">
    <property type="entry name" value="7tm_Proteorhodopsin"/>
    <property type="match status" value="1"/>
</dbReference>
<reference evidence="12" key="1">
    <citation type="submission" date="2020-05" db="EMBL/GenBank/DDBJ databases">
        <authorList>
            <person name="Chiriac C."/>
            <person name="Salcher M."/>
            <person name="Ghai R."/>
            <person name="Kavagutti S V."/>
        </authorList>
    </citation>
    <scope>NUCLEOTIDE SEQUENCE</scope>
</reference>
<dbReference type="PANTHER" id="PTHR28286:SF2">
    <property type="entry name" value="BACTERIORHODOPSIN _OPSIN, NOPA (EUROFUNG)"/>
    <property type="match status" value="1"/>
</dbReference>
<feature type="transmembrane region" description="Helical" evidence="11">
    <location>
        <begin position="190"/>
        <end position="209"/>
    </location>
</feature>
<dbReference type="Pfam" id="PF01036">
    <property type="entry name" value="Bac_rhodopsin"/>
    <property type="match status" value="1"/>
</dbReference>
<dbReference type="PANTHER" id="PTHR28286">
    <property type="match status" value="1"/>
</dbReference>
<organism evidence="12">
    <name type="scientific">freshwater metagenome</name>
    <dbReference type="NCBI Taxonomy" id="449393"/>
    <lineage>
        <taxon>unclassified sequences</taxon>
        <taxon>metagenomes</taxon>
        <taxon>ecological metagenomes</taxon>
    </lineage>
</organism>
<dbReference type="PRINTS" id="PR00251">
    <property type="entry name" value="BACTRLOPSIN"/>
</dbReference>
<feature type="transmembrane region" description="Helical" evidence="11">
    <location>
        <begin position="98"/>
        <end position="116"/>
    </location>
</feature>
<keyword evidence="6" id="KW-0681">Retinal protein</keyword>
<dbReference type="AlphaFoldDB" id="A0A6J6GSF2"/>
<feature type="transmembrane region" description="Helical" evidence="11">
    <location>
        <begin position="229"/>
        <end position="250"/>
    </location>
</feature>
<evidence type="ECO:0000256" key="11">
    <source>
        <dbReference type="SAM" id="Phobius"/>
    </source>
</evidence>
<dbReference type="GO" id="GO:0007602">
    <property type="term" value="P:phototransduction"/>
    <property type="evidence" value="ECO:0007669"/>
    <property type="project" value="UniProtKB-KW"/>
</dbReference>
<evidence type="ECO:0000256" key="9">
    <source>
        <dbReference type="ARBA" id="ARBA00023136"/>
    </source>
</evidence>
<evidence type="ECO:0000256" key="2">
    <source>
        <dbReference type="ARBA" id="ARBA00008130"/>
    </source>
</evidence>
<comment type="subcellular location">
    <subcellularLocation>
        <location evidence="1">Membrane</location>
        <topology evidence="1">Multi-pass membrane protein</topology>
    </subcellularLocation>
</comment>
<feature type="transmembrane region" description="Helical" evidence="11">
    <location>
        <begin position="151"/>
        <end position="169"/>
    </location>
</feature>
<name>A0A6J6GSF2_9ZZZZ</name>
<keyword evidence="8" id="KW-0157">Chromophore</keyword>
<dbReference type="GO" id="GO:0005216">
    <property type="term" value="F:monoatomic ion channel activity"/>
    <property type="evidence" value="ECO:0007669"/>
    <property type="project" value="InterPro"/>
</dbReference>
<accession>A0A6J6GSF2</accession>
<evidence type="ECO:0000256" key="6">
    <source>
        <dbReference type="ARBA" id="ARBA00022925"/>
    </source>
</evidence>
<evidence type="ECO:0000256" key="7">
    <source>
        <dbReference type="ARBA" id="ARBA00022989"/>
    </source>
</evidence>
<dbReference type="SUPFAM" id="SSF81321">
    <property type="entry name" value="Family A G protein-coupled receptor-like"/>
    <property type="match status" value="1"/>
</dbReference>
<feature type="transmembrane region" description="Helical" evidence="11">
    <location>
        <begin position="123"/>
        <end position="139"/>
    </location>
</feature>
<sequence length="263" mass="28526">MIELSSNQWNAVYAVFSLGLVSMLATTVYTLVSQGRVLAKYRTALVMSSMVTFIAAYHYFRIFNSFVEASTVEDVVGKTVNVTGDPGAFNEAYRYVDWLLTVPLLLVEVVAVLGLAAAVSKSLIMRLVPAAAAMIILGYPGEISTKSGDQMLYGILSTIPFLYILYVLFVELGKSLERQPEGVAATVKRLRLLLIATWGVYPISYIIGMGHDATTPASELASSFVGVQLGYTIADILAKCVFGLTIFKIARMKSHAEGMAADH</sequence>
<keyword evidence="3" id="KW-0600">Photoreceptor protein</keyword>
<evidence type="ECO:0000256" key="8">
    <source>
        <dbReference type="ARBA" id="ARBA00022991"/>
    </source>
</evidence>
<dbReference type="Gene3D" id="1.20.1070.10">
    <property type="entry name" value="Rhodopsin 7-helix transmembrane proteins"/>
    <property type="match status" value="1"/>
</dbReference>
<keyword evidence="10" id="KW-0675">Receptor</keyword>
<evidence type="ECO:0000256" key="5">
    <source>
        <dbReference type="ARBA" id="ARBA00022692"/>
    </source>
</evidence>
<dbReference type="SMART" id="SM01021">
    <property type="entry name" value="Bac_rhodopsin"/>
    <property type="match status" value="1"/>
</dbReference>
<evidence type="ECO:0000313" key="12">
    <source>
        <dbReference type="EMBL" id="CAB4601845.1"/>
    </source>
</evidence>
<feature type="transmembrane region" description="Helical" evidence="11">
    <location>
        <begin position="44"/>
        <end position="60"/>
    </location>
</feature>
<dbReference type="GO" id="GO:0009881">
    <property type="term" value="F:photoreceptor activity"/>
    <property type="evidence" value="ECO:0007669"/>
    <property type="project" value="UniProtKB-KW"/>
</dbReference>
<keyword evidence="7 11" id="KW-1133">Transmembrane helix</keyword>
<evidence type="ECO:0000256" key="1">
    <source>
        <dbReference type="ARBA" id="ARBA00004141"/>
    </source>
</evidence>
<comment type="similarity">
    <text evidence="2">Belongs to the archaeal/bacterial/fungal opsin family.</text>
</comment>
<proteinExistence type="inferred from homology"/>
<dbReference type="InterPro" id="IPR018229">
    <property type="entry name" value="Rhodopsin_retinal_BS"/>
</dbReference>
<evidence type="ECO:0000256" key="4">
    <source>
        <dbReference type="ARBA" id="ARBA00022606"/>
    </source>
</evidence>
<evidence type="ECO:0000256" key="3">
    <source>
        <dbReference type="ARBA" id="ARBA00022543"/>
    </source>
</evidence>
<keyword evidence="4" id="KW-0716">Sensory transduction</keyword>
<protein>
    <submittedName>
        <fullName evidence="12">Unannotated protein</fullName>
    </submittedName>
</protein>
<keyword evidence="5 11" id="KW-0812">Transmembrane</keyword>
<dbReference type="EMBL" id="CAEZUI010000130">
    <property type="protein sequence ID" value="CAB4601845.1"/>
    <property type="molecule type" value="Genomic_DNA"/>
</dbReference>
<dbReference type="InterPro" id="IPR001425">
    <property type="entry name" value="Arc/bac/fun_rhodopsins"/>
</dbReference>
<dbReference type="GO" id="GO:0016020">
    <property type="term" value="C:membrane"/>
    <property type="evidence" value="ECO:0007669"/>
    <property type="project" value="UniProtKB-SubCell"/>
</dbReference>
<keyword evidence="9 11" id="KW-0472">Membrane</keyword>
<evidence type="ECO:0000256" key="10">
    <source>
        <dbReference type="ARBA" id="ARBA00023170"/>
    </source>
</evidence>
<dbReference type="PROSITE" id="PS00950">
    <property type="entry name" value="BACTERIAL_OPSIN_1"/>
    <property type="match status" value="1"/>
</dbReference>
<feature type="transmembrane region" description="Helical" evidence="11">
    <location>
        <begin position="12"/>
        <end position="32"/>
    </location>
</feature>